<dbReference type="EMBL" id="GL379793">
    <property type="protein sequence ID" value="EGT56482.1"/>
    <property type="molecule type" value="Genomic_DNA"/>
</dbReference>
<feature type="domain" description="CARD" evidence="2">
    <location>
        <begin position="2"/>
        <end position="66"/>
    </location>
</feature>
<dbReference type="InParanoid" id="G0MG22"/>
<dbReference type="InterPro" id="IPR002182">
    <property type="entry name" value="NB-ARC"/>
</dbReference>
<dbReference type="SUPFAM" id="SSF47986">
    <property type="entry name" value="DEATH domain"/>
    <property type="match status" value="1"/>
</dbReference>
<dbReference type="CDD" id="cd01671">
    <property type="entry name" value="CARD"/>
    <property type="match status" value="1"/>
</dbReference>
<dbReference type="eggNOG" id="KOG4658">
    <property type="taxonomic scope" value="Eukaryota"/>
</dbReference>
<dbReference type="GO" id="GO:0042981">
    <property type="term" value="P:regulation of apoptotic process"/>
    <property type="evidence" value="ECO:0007669"/>
    <property type="project" value="InterPro"/>
</dbReference>
<dbReference type="Pfam" id="PF00931">
    <property type="entry name" value="NB-ARC"/>
    <property type="match status" value="1"/>
</dbReference>
<dbReference type="OrthoDB" id="1357022at2759"/>
<feature type="compositionally biased region" description="Basic and acidic residues" evidence="1">
    <location>
        <begin position="407"/>
        <end position="418"/>
    </location>
</feature>
<dbReference type="STRING" id="135651.G0MG22"/>
<feature type="compositionally biased region" description="Basic and acidic residues" evidence="1">
    <location>
        <begin position="321"/>
        <end position="338"/>
    </location>
</feature>
<dbReference type="PROSITE" id="PS50209">
    <property type="entry name" value="CARD"/>
    <property type="match status" value="1"/>
</dbReference>
<proteinExistence type="predicted"/>
<feature type="compositionally biased region" description="Low complexity" evidence="1">
    <location>
        <begin position="359"/>
        <end position="374"/>
    </location>
</feature>
<evidence type="ECO:0000256" key="1">
    <source>
        <dbReference type="SAM" id="MobiDB-lite"/>
    </source>
</evidence>
<keyword evidence="4" id="KW-1185">Reference proteome</keyword>
<dbReference type="Gene3D" id="3.40.50.300">
    <property type="entry name" value="P-loop containing nucleotide triphosphate hydrolases"/>
    <property type="match status" value="1"/>
</dbReference>
<dbReference type="AlphaFoldDB" id="G0MG22"/>
<dbReference type="eggNOG" id="KOG2891">
    <property type="taxonomic scope" value="Eukaryota"/>
</dbReference>
<dbReference type="SUPFAM" id="SSF52540">
    <property type="entry name" value="P-loop containing nucleoside triphosphate hydrolases"/>
    <property type="match status" value="1"/>
</dbReference>
<feature type="compositionally biased region" description="Basic residues" evidence="1">
    <location>
        <begin position="339"/>
        <end position="349"/>
    </location>
</feature>
<organism evidence="4">
    <name type="scientific">Caenorhabditis brenneri</name>
    <name type="common">Nematode worm</name>
    <dbReference type="NCBI Taxonomy" id="135651"/>
    <lineage>
        <taxon>Eukaryota</taxon>
        <taxon>Metazoa</taxon>
        <taxon>Ecdysozoa</taxon>
        <taxon>Nematoda</taxon>
        <taxon>Chromadorea</taxon>
        <taxon>Rhabditida</taxon>
        <taxon>Rhabditina</taxon>
        <taxon>Rhabditomorpha</taxon>
        <taxon>Rhabditoidea</taxon>
        <taxon>Rhabditidae</taxon>
        <taxon>Peloderinae</taxon>
        <taxon>Caenorhabditis</taxon>
    </lineage>
</organism>
<sequence>MLHDIERRALEAAHPMLIEDLEPRDALTYLKDQNISTEEHLDLISSMPTRPERIAQFLRAYRKQASALAPLIDFFVYNSQFHFSDFFEERLSIAIENPELLRSVLISPIFGTQMLERKLLLGNVPKQIDCYCRAYNVEGVIEKLSDMCNLGSFFLFLHGRAGSGKSVIASQALSILDQLIGIFYDSVVWLKDSGTKSKSTFYLSEEDFLKFPSVEHFTSVVLKKMKRKGAQFYPDNRSHLTKFQREQERMAEEEKKRLEKERLELEQKAQAQRRLEGKKKEEEKLKEELSKIKELVEQPVEQEDALRQALLKQRELRMGRAEEQLKEKMKQASSEKKTKKEKKNKKKDRRKESNRHDTSSSSPSSSSTSTDSSDSDSKTYSSDDSRRHRYRRKRRSTEHHDHRISHTHRDEKVRRRGS</sequence>
<name>G0MG22_CAEBE</name>
<dbReference type="Proteomes" id="UP000008068">
    <property type="component" value="Unassembled WGS sequence"/>
</dbReference>
<gene>
    <name evidence="3" type="ORF">CAEBREN_03212</name>
</gene>
<evidence type="ECO:0000313" key="3">
    <source>
        <dbReference type="EMBL" id="EGT56482.1"/>
    </source>
</evidence>
<reference evidence="4" key="1">
    <citation type="submission" date="2011-07" db="EMBL/GenBank/DDBJ databases">
        <authorList>
            <consortium name="Caenorhabditis brenneri Sequencing and Analysis Consortium"/>
            <person name="Wilson R.K."/>
        </authorList>
    </citation>
    <scope>NUCLEOTIDE SEQUENCE [LARGE SCALE GENOMIC DNA]</scope>
    <source>
        <strain evidence="4">PB2801</strain>
    </source>
</reference>
<dbReference type="InterPro" id="IPR011029">
    <property type="entry name" value="DEATH-like_dom_sf"/>
</dbReference>
<feature type="region of interest" description="Disordered" evidence="1">
    <location>
        <begin position="321"/>
        <end position="418"/>
    </location>
</feature>
<dbReference type="InterPro" id="IPR027417">
    <property type="entry name" value="P-loop_NTPase"/>
</dbReference>
<feature type="compositionally biased region" description="Basic residues" evidence="1">
    <location>
        <begin position="387"/>
        <end position="406"/>
    </location>
</feature>
<protein>
    <recommendedName>
        <fullName evidence="2">CARD domain-containing protein</fullName>
    </recommendedName>
</protein>
<evidence type="ECO:0000259" key="2">
    <source>
        <dbReference type="PROSITE" id="PS50209"/>
    </source>
</evidence>
<dbReference type="InterPro" id="IPR001315">
    <property type="entry name" value="CARD"/>
</dbReference>
<evidence type="ECO:0000313" key="4">
    <source>
        <dbReference type="Proteomes" id="UP000008068"/>
    </source>
</evidence>
<feature type="compositionally biased region" description="Basic and acidic residues" evidence="1">
    <location>
        <begin position="375"/>
        <end position="386"/>
    </location>
</feature>
<dbReference type="HOGENOM" id="CLU_657622_0_0_1"/>
<dbReference type="Pfam" id="PF00619">
    <property type="entry name" value="CARD"/>
    <property type="match status" value="1"/>
</dbReference>
<dbReference type="GO" id="GO:0043531">
    <property type="term" value="F:ADP binding"/>
    <property type="evidence" value="ECO:0007669"/>
    <property type="project" value="InterPro"/>
</dbReference>
<accession>G0MG22</accession>
<dbReference type="SMART" id="SM00114">
    <property type="entry name" value="CARD"/>
    <property type="match status" value="1"/>
</dbReference>
<dbReference type="Gene3D" id="1.10.533.10">
    <property type="entry name" value="Death Domain, Fas"/>
    <property type="match status" value="1"/>
</dbReference>